<dbReference type="AlphaFoldDB" id="A0A9W6TGZ3"/>
<evidence type="ECO:0000313" key="3">
    <source>
        <dbReference type="Proteomes" id="UP001165083"/>
    </source>
</evidence>
<name>A0A9W6TGZ3_9STRA</name>
<gene>
    <name evidence="2" type="ORF">Plil01_000338400</name>
</gene>
<evidence type="ECO:0000256" key="1">
    <source>
        <dbReference type="SAM" id="MobiDB-lite"/>
    </source>
</evidence>
<evidence type="ECO:0000313" key="2">
    <source>
        <dbReference type="EMBL" id="GMF12829.1"/>
    </source>
</evidence>
<dbReference type="OrthoDB" id="122630at2759"/>
<keyword evidence="3" id="KW-1185">Reference proteome</keyword>
<proteinExistence type="predicted"/>
<organism evidence="2 3">
    <name type="scientific">Phytophthora lilii</name>
    <dbReference type="NCBI Taxonomy" id="2077276"/>
    <lineage>
        <taxon>Eukaryota</taxon>
        <taxon>Sar</taxon>
        <taxon>Stramenopiles</taxon>
        <taxon>Oomycota</taxon>
        <taxon>Peronosporomycetes</taxon>
        <taxon>Peronosporales</taxon>
        <taxon>Peronosporaceae</taxon>
        <taxon>Phytophthora</taxon>
    </lineage>
</organism>
<protein>
    <submittedName>
        <fullName evidence="2">Unnamed protein product</fullName>
    </submittedName>
</protein>
<dbReference type="Proteomes" id="UP001165083">
    <property type="component" value="Unassembled WGS sequence"/>
</dbReference>
<accession>A0A9W6TGZ3</accession>
<sequence>MSMTVYERLMEACPEVEAVKMEEPFTCKGPDGKLIDVTIIVNLHLRLRTVAGSVRITKPVECLIIPGDSPEFLLGNDVLTMLGIDVYEQLDTLAANDGQGGQDDEFDDVNEPQIGTSVELSDELRSAVEELIAKAVSKGFPRKFLPSLRRIASRFDIWRLKLGDDPPARVQPMKVRLKPGARPYRCKARRYPPEVRRFLDISMMNWCGWAGYTRTLRVDGPAPSSQFGRVVENSGRRQNTSL</sequence>
<feature type="region of interest" description="Disordered" evidence="1">
    <location>
        <begin position="223"/>
        <end position="242"/>
    </location>
</feature>
<comment type="caution">
    <text evidence="2">The sequence shown here is derived from an EMBL/GenBank/DDBJ whole genome shotgun (WGS) entry which is preliminary data.</text>
</comment>
<reference evidence="2" key="1">
    <citation type="submission" date="2023-04" db="EMBL/GenBank/DDBJ databases">
        <title>Phytophthora lilii NBRC 32176.</title>
        <authorList>
            <person name="Ichikawa N."/>
            <person name="Sato H."/>
            <person name="Tonouchi N."/>
        </authorList>
    </citation>
    <scope>NUCLEOTIDE SEQUENCE</scope>
    <source>
        <strain evidence="2">NBRC 32176</strain>
    </source>
</reference>
<dbReference type="EMBL" id="BSXW01000132">
    <property type="protein sequence ID" value="GMF12829.1"/>
    <property type="molecule type" value="Genomic_DNA"/>
</dbReference>